<keyword evidence="2" id="KW-1185">Reference proteome</keyword>
<reference evidence="2" key="1">
    <citation type="submission" date="2016-10" db="EMBL/GenBank/DDBJ databases">
        <authorList>
            <person name="Varghese N."/>
            <person name="Submissions S."/>
        </authorList>
    </citation>
    <scope>NUCLEOTIDE SEQUENCE [LARGE SCALE GENOMIC DNA]</scope>
    <source>
        <strain evidence="2">DSM 21743</strain>
    </source>
</reference>
<gene>
    <name evidence="1" type="ORF">SAMN04488544_3169</name>
</gene>
<evidence type="ECO:0000313" key="2">
    <source>
        <dbReference type="Proteomes" id="UP000198825"/>
    </source>
</evidence>
<proteinExistence type="predicted"/>
<dbReference type="Proteomes" id="UP000198825">
    <property type="component" value="Chromosome I"/>
</dbReference>
<evidence type="ECO:0000313" key="1">
    <source>
        <dbReference type="EMBL" id="SDU99507.1"/>
    </source>
</evidence>
<accession>A0A1H2N1W8</accession>
<dbReference type="AlphaFoldDB" id="A0A1H2N1W8"/>
<sequence>MSSLTSPSSSNAGGRRRLSLLALVTGLAGVAIMALTMTSSLAAFTASITNSINTAAAGTVIMQEQNAAGTVTCLSTDGTGNNVTSNTATCSTINKYGGSTTMVPGQTVSTTITIKNTGTASVAGFTLAPGTCTQSGNVTGSATDLCSKLGVVISQTAGGTTTTVSPASSTLASLATGGALTLAAPVAAGTTITYKFDVTLASSAGNTYQGLAASQPLVWTFTA</sequence>
<dbReference type="RefSeq" id="WP_091076331.1">
    <property type="nucleotide sequence ID" value="NZ_LT629799.1"/>
</dbReference>
<dbReference type="OrthoDB" id="3689497at2"/>
<dbReference type="STRING" id="546874.SAMN04488544_3169"/>
<name>A0A1H2N1W8_9ACTN</name>
<dbReference type="EMBL" id="LT629799">
    <property type="protein sequence ID" value="SDU99507.1"/>
    <property type="molecule type" value="Genomic_DNA"/>
</dbReference>
<organism evidence="1 2">
    <name type="scientific">Microlunatus sagamiharensis</name>
    <dbReference type="NCBI Taxonomy" id="546874"/>
    <lineage>
        <taxon>Bacteria</taxon>
        <taxon>Bacillati</taxon>
        <taxon>Actinomycetota</taxon>
        <taxon>Actinomycetes</taxon>
        <taxon>Propionibacteriales</taxon>
        <taxon>Propionibacteriaceae</taxon>
        <taxon>Microlunatus</taxon>
    </lineage>
</organism>
<protein>
    <submittedName>
        <fullName evidence="1">Uncharacterized protein</fullName>
    </submittedName>
</protein>